<dbReference type="Proteomes" id="UP000005238">
    <property type="component" value="Unassembled WGS sequence"/>
</dbReference>
<dbReference type="VEuPathDB" id="FungiDB:KRP22_226"/>
<reference evidence="3" key="1">
    <citation type="journal article" date="2006" name="Science">
        <title>Phytophthora genome sequences uncover evolutionary origins and mechanisms of pathogenesis.</title>
        <authorList>
            <person name="Tyler B.M."/>
            <person name="Tripathy S."/>
            <person name="Zhang X."/>
            <person name="Dehal P."/>
            <person name="Jiang R.H."/>
            <person name="Aerts A."/>
            <person name="Arredondo F.D."/>
            <person name="Baxter L."/>
            <person name="Bensasson D."/>
            <person name="Beynon J.L."/>
            <person name="Chapman J."/>
            <person name="Damasceno C.M."/>
            <person name="Dorrance A.E."/>
            <person name="Dou D."/>
            <person name="Dickerman A.W."/>
            <person name="Dubchak I.L."/>
            <person name="Garbelotto M."/>
            <person name="Gijzen M."/>
            <person name="Gordon S.G."/>
            <person name="Govers F."/>
            <person name="Grunwald N.J."/>
            <person name="Huang W."/>
            <person name="Ivors K.L."/>
            <person name="Jones R.W."/>
            <person name="Kamoun S."/>
            <person name="Krampis K."/>
            <person name="Lamour K.H."/>
            <person name="Lee M.K."/>
            <person name="McDonald W.H."/>
            <person name="Medina M."/>
            <person name="Meijer H.J."/>
            <person name="Nordberg E.K."/>
            <person name="Maclean D.J."/>
            <person name="Ospina-Giraldo M.D."/>
            <person name="Morris P.F."/>
            <person name="Phuntumart V."/>
            <person name="Putnam N.H."/>
            <person name="Rash S."/>
            <person name="Rose J.K."/>
            <person name="Sakihama Y."/>
            <person name="Salamov A.A."/>
            <person name="Savidor A."/>
            <person name="Scheuring C.F."/>
            <person name="Smith B.M."/>
            <person name="Sobral B.W."/>
            <person name="Terry A."/>
            <person name="Torto-Alalibo T.A."/>
            <person name="Win J."/>
            <person name="Xu Z."/>
            <person name="Zhang H."/>
            <person name="Grigoriev I.V."/>
            <person name="Rokhsar D.S."/>
            <person name="Boore J.L."/>
        </authorList>
    </citation>
    <scope>NUCLEOTIDE SEQUENCE [LARGE SCALE GENOMIC DNA]</scope>
    <source>
        <strain evidence="3">Pr102</strain>
    </source>
</reference>
<dbReference type="EnsemblProtists" id="Phyra86617">
    <property type="protein sequence ID" value="Phyra86617"/>
    <property type="gene ID" value="Phyra86617"/>
</dbReference>
<dbReference type="HOGENOM" id="CLU_117899_0_0_1"/>
<reference evidence="2" key="2">
    <citation type="submission" date="2015-06" db="UniProtKB">
        <authorList>
            <consortium name="EnsemblProtists"/>
        </authorList>
    </citation>
    <scope>IDENTIFICATION</scope>
    <source>
        <strain evidence="2">Pr102</strain>
    </source>
</reference>
<dbReference type="PANTHER" id="PTHR37558">
    <property type="entry name" value="HTH CENPB-TYPE DOMAIN-CONTAINING PROTEIN"/>
    <property type="match status" value="1"/>
</dbReference>
<name>H3H7B2_PHYRM</name>
<sequence>MCAALEPVTEPPHSIAPPRRKNYSEEDDVALLRQVLLDRPFDKPRGKVMQRWDSLAATLVASPGFTHSKFSGKNAQSRMNQLVQAHRETMKKAALLSGVSEEITERDQLLNELVVLLDDATLVKECKKKEEQMKRERDEEASLVARSVAMERLEQTSAAVEDGSPPKTYARLAHLNSAMMEMKECDIAARKEERADERLDRARERAEDRAEQVRLRAEENERMVKLLDLFTQRMMDAMRNK</sequence>
<accession>H3H7B2</accession>
<organism evidence="2 3">
    <name type="scientific">Phytophthora ramorum</name>
    <name type="common">Sudden oak death agent</name>
    <dbReference type="NCBI Taxonomy" id="164328"/>
    <lineage>
        <taxon>Eukaryota</taxon>
        <taxon>Sar</taxon>
        <taxon>Stramenopiles</taxon>
        <taxon>Oomycota</taxon>
        <taxon>Peronosporomycetes</taxon>
        <taxon>Peronosporales</taxon>
        <taxon>Peronosporaceae</taxon>
        <taxon>Phytophthora</taxon>
    </lineage>
</organism>
<evidence type="ECO:0000313" key="3">
    <source>
        <dbReference type="Proteomes" id="UP000005238"/>
    </source>
</evidence>
<protein>
    <recommendedName>
        <fullName evidence="4">Myb-like domain-containing protein</fullName>
    </recommendedName>
</protein>
<dbReference type="VEuPathDB" id="FungiDB:KRP23_7785"/>
<evidence type="ECO:0008006" key="4">
    <source>
        <dbReference type="Google" id="ProtNLM"/>
    </source>
</evidence>
<feature type="region of interest" description="Disordered" evidence="1">
    <location>
        <begin position="193"/>
        <end position="212"/>
    </location>
</feature>
<dbReference type="PANTHER" id="PTHR37558:SF1">
    <property type="entry name" value="HTH CENPB-TYPE DOMAIN-CONTAINING PROTEIN"/>
    <property type="match status" value="1"/>
</dbReference>
<dbReference type="OMA" id="RGKVWEQ"/>
<proteinExistence type="predicted"/>
<feature type="region of interest" description="Disordered" evidence="1">
    <location>
        <begin position="1"/>
        <end position="24"/>
    </location>
</feature>
<dbReference type="eggNOG" id="ENOG502SRN3">
    <property type="taxonomic scope" value="Eukaryota"/>
</dbReference>
<dbReference type="EMBL" id="DS566909">
    <property type="status" value="NOT_ANNOTATED_CDS"/>
    <property type="molecule type" value="Genomic_DNA"/>
</dbReference>
<dbReference type="InParanoid" id="H3H7B2"/>
<evidence type="ECO:0000256" key="1">
    <source>
        <dbReference type="SAM" id="MobiDB-lite"/>
    </source>
</evidence>
<keyword evidence="3" id="KW-1185">Reference proteome</keyword>
<evidence type="ECO:0000313" key="2">
    <source>
        <dbReference type="EnsemblProtists" id="Phyra86617"/>
    </source>
</evidence>
<dbReference type="AlphaFoldDB" id="H3H7B2"/>